<sequence>MEAAYAKLQKEGKNTVDNLVKWIKDSKIISESQEEMVRGFFDNSPDKENVPLEKFKEVMGKVADATKSNLDEITKKLTKSGTKFLTDAIEGAASCLTGTVKDLFKKK</sequence>
<evidence type="ECO:0000313" key="1">
    <source>
        <dbReference type="EMBL" id="KAJ8706415.1"/>
    </source>
</evidence>
<dbReference type="Proteomes" id="UP001231649">
    <property type="component" value="Chromosome 28"/>
</dbReference>
<accession>A0ACC2Q4Y7</accession>
<evidence type="ECO:0000313" key="2">
    <source>
        <dbReference type="Proteomes" id="UP001231649"/>
    </source>
</evidence>
<dbReference type="EMBL" id="CM056804">
    <property type="protein sequence ID" value="KAJ8706415.1"/>
    <property type="molecule type" value="Genomic_DNA"/>
</dbReference>
<proteinExistence type="predicted"/>
<comment type="caution">
    <text evidence="1">The sequence shown here is derived from an EMBL/GenBank/DDBJ whole genome shotgun (WGS) entry which is preliminary data.</text>
</comment>
<reference evidence="1" key="1">
    <citation type="submission" date="2023-03" db="EMBL/GenBank/DDBJ databases">
        <title>Chromosome-level genomes of two armyworms, Mythimna separata and Mythimna loreyi, provide insights into the biosynthesis and reception of sex pheromones.</title>
        <authorList>
            <person name="Zhao H."/>
        </authorList>
    </citation>
    <scope>NUCLEOTIDE SEQUENCE</scope>
    <source>
        <strain evidence="1">BeijingLab</strain>
    </source>
</reference>
<name>A0ACC2Q4Y7_9NEOP</name>
<organism evidence="1 2">
    <name type="scientific">Mythimna loreyi</name>
    <dbReference type="NCBI Taxonomy" id="667449"/>
    <lineage>
        <taxon>Eukaryota</taxon>
        <taxon>Metazoa</taxon>
        <taxon>Ecdysozoa</taxon>
        <taxon>Arthropoda</taxon>
        <taxon>Hexapoda</taxon>
        <taxon>Insecta</taxon>
        <taxon>Pterygota</taxon>
        <taxon>Neoptera</taxon>
        <taxon>Endopterygota</taxon>
        <taxon>Lepidoptera</taxon>
        <taxon>Glossata</taxon>
        <taxon>Ditrysia</taxon>
        <taxon>Noctuoidea</taxon>
        <taxon>Noctuidae</taxon>
        <taxon>Noctuinae</taxon>
        <taxon>Hadenini</taxon>
        <taxon>Mythimna</taxon>
    </lineage>
</organism>
<keyword evidence="2" id="KW-1185">Reference proteome</keyword>
<gene>
    <name evidence="1" type="ORF">PYW08_011041</name>
</gene>
<protein>
    <submittedName>
        <fullName evidence="1">Uncharacterized protein</fullName>
    </submittedName>
</protein>